<feature type="compositionally biased region" description="Basic and acidic residues" evidence="1">
    <location>
        <begin position="1"/>
        <end position="10"/>
    </location>
</feature>
<evidence type="ECO:0000256" key="1">
    <source>
        <dbReference type="SAM" id="MobiDB-lite"/>
    </source>
</evidence>
<proteinExistence type="predicted"/>
<gene>
    <name evidence="2" type="ORF">E1B28_007867</name>
</gene>
<dbReference type="OrthoDB" id="417697at2759"/>
<dbReference type="KEGG" id="more:E1B28_007867"/>
<protein>
    <submittedName>
        <fullName evidence="2">Uncharacterized protein</fullName>
    </submittedName>
</protein>
<keyword evidence="3" id="KW-1185">Reference proteome</keyword>
<dbReference type="EMBL" id="CM032184">
    <property type="protein sequence ID" value="KAG7094263.1"/>
    <property type="molecule type" value="Genomic_DNA"/>
</dbReference>
<reference evidence="2" key="1">
    <citation type="journal article" date="2021" name="Genome Biol. Evol.">
        <title>The assembled and annotated genome of the fairy-ring fungus Marasmius oreades.</title>
        <authorList>
            <person name="Hiltunen M."/>
            <person name="Ament-Velasquez S.L."/>
            <person name="Johannesson H."/>
        </authorList>
    </citation>
    <scope>NUCLEOTIDE SEQUENCE</scope>
    <source>
        <strain evidence="2">03SP1</strain>
    </source>
</reference>
<feature type="region of interest" description="Disordered" evidence="1">
    <location>
        <begin position="1"/>
        <end position="58"/>
    </location>
</feature>
<dbReference type="RefSeq" id="XP_043010733.1">
    <property type="nucleotide sequence ID" value="XM_043152647.1"/>
</dbReference>
<sequence length="58" mass="6528">MTNFKDRKGLQNEFPELVESTRAEPGPMKAADDVEQATQSFPLLAADQNPQHESYAYD</sequence>
<dbReference type="GeneID" id="66076943"/>
<dbReference type="Proteomes" id="UP001049176">
    <property type="component" value="Chromosome 4"/>
</dbReference>
<accession>A0A9P7UU78</accession>
<comment type="caution">
    <text evidence="2">The sequence shown here is derived from an EMBL/GenBank/DDBJ whole genome shotgun (WGS) entry which is preliminary data.</text>
</comment>
<evidence type="ECO:0000313" key="3">
    <source>
        <dbReference type="Proteomes" id="UP001049176"/>
    </source>
</evidence>
<dbReference type="AlphaFoldDB" id="A0A9P7UU78"/>
<organism evidence="2 3">
    <name type="scientific">Marasmius oreades</name>
    <name type="common">fairy-ring Marasmius</name>
    <dbReference type="NCBI Taxonomy" id="181124"/>
    <lineage>
        <taxon>Eukaryota</taxon>
        <taxon>Fungi</taxon>
        <taxon>Dikarya</taxon>
        <taxon>Basidiomycota</taxon>
        <taxon>Agaricomycotina</taxon>
        <taxon>Agaricomycetes</taxon>
        <taxon>Agaricomycetidae</taxon>
        <taxon>Agaricales</taxon>
        <taxon>Marasmiineae</taxon>
        <taxon>Marasmiaceae</taxon>
        <taxon>Marasmius</taxon>
    </lineage>
</organism>
<evidence type="ECO:0000313" key="2">
    <source>
        <dbReference type="EMBL" id="KAG7094263.1"/>
    </source>
</evidence>
<name>A0A9P7UU78_9AGAR</name>